<dbReference type="EMBL" id="JAAAWN010000005">
    <property type="protein sequence ID" value="NDV90638.1"/>
    <property type="molecule type" value="Genomic_DNA"/>
</dbReference>
<gene>
    <name evidence="1" type="ORF">GTH32_05430</name>
</gene>
<comment type="caution">
    <text evidence="1">The sequence shown here is derived from an EMBL/GenBank/DDBJ whole genome shotgun (WGS) entry which is preliminary data.</text>
</comment>
<sequence length="55" mass="6450">MNGEKVAMRYLGSGSSLKQNYPERDDFTHPSENFTRYHFNIYLPYLPTHNVQVSV</sequence>
<evidence type="ECO:0000313" key="2">
    <source>
        <dbReference type="Proteomes" id="UP000470213"/>
    </source>
</evidence>
<organism evidence="1 2">
    <name type="scientific">Alteromonas profundi</name>
    <dbReference type="NCBI Taxonomy" id="2696062"/>
    <lineage>
        <taxon>Bacteria</taxon>
        <taxon>Pseudomonadati</taxon>
        <taxon>Pseudomonadota</taxon>
        <taxon>Gammaproteobacteria</taxon>
        <taxon>Alteromonadales</taxon>
        <taxon>Alteromonadaceae</taxon>
        <taxon>Alteromonas/Salinimonas group</taxon>
        <taxon>Alteromonas</taxon>
    </lineage>
</organism>
<accession>A0A7X5LJT5</accession>
<dbReference type="AlphaFoldDB" id="A0A7X5LJT5"/>
<dbReference type="RefSeq" id="WP_163084223.1">
    <property type="nucleotide sequence ID" value="NZ_JAAAWN010000005.1"/>
</dbReference>
<reference evidence="1 2" key="1">
    <citation type="submission" date="2020-01" db="EMBL/GenBank/DDBJ databases">
        <authorList>
            <person name="Chen J."/>
            <person name="Zhu S."/>
            <person name="Yang J."/>
        </authorList>
    </citation>
    <scope>NUCLEOTIDE SEQUENCE [LARGE SCALE GENOMIC DNA]</scope>
    <source>
        <strain evidence="1 2">345S023</strain>
    </source>
</reference>
<name>A0A7X5LJT5_9ALTE</name>
<proteinExistence type="predicted"/>
<protein>
    <submittedName>
        <fullName evidence="1">Uncharacterized protein</fullName>
    </submittedName>
</protein>
<dbReference type="Proteomes" id="UP000470213">
    <property type="component" value="Unassembled WGS sequence"/>
</dbReference>
<evidence type="ECO:0000313" key="1">
    <source>
        <dbReference type="EMBL" id="NDV90638.1"/>
    </source>
</evidence>
<keyword evidence="2" id="KW-1185">Reference proteome</keyword>